<proteinExistence type="predicted"/>
<evidence type="ECO:0000313" key="3">
    <source>
        <dbReference type="Proteomes" id="UP000004319"/>
    </source>
</evidence>
<dbReference type="EMBL" id="BABS01000021">
    <property type="protein sequence ID" value="GAA08044.1"/>
    <property type="molecule type" value="Genomic_DNA"/>
</dbReference>
<gene>
    <name evidence="2" type="ORF">ATPR_1048</name>
</gene>
<dbReference type="Proteomes" id="UP000004319">
    <property type="component" value="Unassembled WGS sequence"/>
</dbReference>
<reference evidence="2 3" key="1">
    <citation type="journal article" date="2011" name="Biochem. Biophys. Res. Commun.">
        <title>Increased number of Arginine-based salt bridges contributes to the thermotolerance of thermotolerant acetic acid bacteria, Acetobacter tropicalis SKU1100.</title>
        <authorList>
            <person name="Matsutani M."/>
            <person name="Hirakawa H."/>
            <person name="Nishikura M."/>
            <person name="Soemphol W."/>
            <person name="Ali I.A.I."/>
            <person name="Yakushi T."/>
            <person name="Matsushita K."/>
        </authorList>
    </citation>
    <scope>NUCLEOTIDE SEQUENCE [LARGE SCALE GENOMIC DNA]</scope>
    <source>
        <strain evidence="2 3">NBRC 101654</strain>
    </source>
</reference>
<protein>
    <submittedName>
        <fullName evidence="2">Uncharacterized protein</fullName>
    </submittedName>
</protein>
<accession>F7VCE9</accession>
<feature type="region of interest" description="Disordered" evidence="1">
    <location>
        <begin position="1"/>
        <end position="21"/>
    </location>
</feature>
<name>F7VCE9_9PROT</name>
<dbReference type="AlphaFoldDB" id="F7VCE9"/>
<evidence type="ECO:0000256" key="1">
    <source>
        <dbReference type="SAM" id="MobiDB-lite"/>
    </source>
</evidence>
<organism evidence="2 3">
    <name type="scientific">Acetobacter tropicalis NBRC 101654</name>
    <dbReference type="NCBI Taxonomy" id="749388"/>
    <lineage>
        <taxon>Bacteria</taxon>
        <taxon>Pseudomonadati</taxon>
        <taxon>Pseudomonadota</taxon>
        <taxon>Alphaproteobacteria</taxon>
        <taxon>Acetobacterales</taxon>
        <taxon>Acetobacteraceae</taxon>
        <taxon>Acetobacter</taxon>
    </lineage>
</organism>
<evidence type="ECO:0000313" key="2">
    <source>
        <dbReference type="EMBL" id="GAA08044.1"/>
    </source>
</evidence>
<sequence length="57" mass="6264">MRSGRGGIHKEIPKNSSGKLRKQAISGPLMYRAPFFLANQNRAQATLCQWTHQPGAG</sequence>
<comment type="caution">
    <text evidence="2">The sequence shown here is derived from an EMBL/GenBank/DDBJ whole genome shotgun (WGS) entry which is preliminary data.</text>
</comment>